<protein>
    <submittedName>
        <fullName evidence="2">Phosphotransferase enzyme family protein</fullName>
    </submittedName>
</protein>
<dbReference type="Proteomes" id="UP000319004">
    <property type="component" value="Chromosome"/>
</dbReference>
<reference evidence="2 3" key="1">
    <citation type="submission" date="2019-03" db="EMBL/GenBank/DDBJ databases">
        <title>Deep-cultivation of Planctomycetes and their phenomic and genomic characterization uncovers novel biology.</title>
        <authorList>
            <person name="Wiegand S."/>
            <person name="Jogler M."/>
            <person name="Boedeker C."/>
            <person name="Pinto D."/>
            <person name="Vollmers J."/>
            <person name="Rivas-Marin E."/>
            <person name="Kohn T."/>
            <person name="Peeters S.H."/>
            <person name="Heuer A."/>
            <person name="Rast P."/>
            <person name="Oberbeckmann S."/>
            <person name="Bunk B."/>
            <person name="Jeske O."/>
            <person name="Meyerdierks A."/>
            <person name="Storesund J.E."/>
            <person name="Kallscheuer N."/>
            <person name="Luecker S."/>
            <person name="Lage O.M."/>
            <person name="Pohl T."/>
            <person name="Merkel B.J."/>
            <person name="Hornburger P."/>
            <person name="Mueller R.-W."/>
            <person name="Bruemmer F."/>
            <person name="Labrenz M."/>
            <person name="Spormann A.M."/>
            <person name="Op den Camp H."/>
            <person name="Overmann J."/>
            <person name="Amann R."/>
            <person name="Jetten M.S.M."/>
            <person name="Mascher T."/>
            <person name="Medema M.H."/>
            <person name="Devos D.P."/>
            <person name="Kaster A.-K."/>
            <person name="Ovreas L."/>
            <person name="Rohde M."/>
            <person name="Galperin M.Y."/>
            <person name="Jogler C."/>
        </authorList>
    </citation>
    <scope>NUCLEOTIDE SEQUENCE [LARGE SCALE GENOMIC DNA]</scope>
    <source>
        <strain evidence="2 3">Enr13</strain>
    </source>
</reference>
<accession>A0A518HKK0</accession>
<dbReference type="EMBL" id="CP037423">
    <property type="protein sequence ID" value="QDV41382.1"/>
    <property type="molecule type" value="Genomic_DNA"/>
</dbReference>
<proteinExistence type="predicted"/>
<dbReference type="PANTHER" id="PTHR21310">
    <property type="entry name" value="AMINOGLYCOSIDE PHOSPHOTRANSFERASE-RELATED-RELATED"/>
    <property type="match status" value="1"/>
</dbReference>
<dbReference type="KEGG" id="snep:Enr13x_12200"/>
<dbReference type="InterPro" id="IPR011009">
    <property type="entry name" value="Kinase-like_dom_sf"/>
</dbReference>
<dbReference type="SUPFAM" id="SSF56112">
    <property type="entry name" value="Protein kinase-like (PK-like)"/>
    <property type="match status" value="1"/>
</dbReference>
<dbReference type="GO" id="GO:0016740">
    <property type="term" value="F:transferase activity"/>
    <property type="evidence" value="ECO:0007669"/>
    <property type="project" value="UniProtKB-KW"/>
</dbReference>
<dbReference type="Pfam" id="PF01636">
    <property type="entry name" value="APH"/>
    <property type="match status" value="1"/>
</dbReference>
<feature type="domain" description="Aminoglycoside phosphotransferase" evidence="1">
    <location>
        <begin position="37"/>
        <end position="267"/>
    </location>
</feature>
<dbReference type="InterPro" id="IPR040871">
    <property type="entry name" value="HopA1"/>
</dbReference>
<gene>
    <name evidence="2" type="ORF">Enr13x_12200</name>
</gene>
<dbReference type="InterPro" id="IPR051678">
    <property type="entry name" value="AGP_Transferase"/>
</dbReference>
<keyword evidence="2" id="KW-0808">Transferase</keyword>
<dbReference type="AlphaFoldDB" id="A0A518HKK0"/>
<evidence type="ECO:0000259" key="1">
    <source>
        <dbReference type="Pfam" id="PF01636"/>
    </source>
</evidence>
<name>A0A518HKK0_9BACT</name>
<evidence type="ECO:0000313" key="3">
    <source>
        <dbReference type="Proteomes" id="UP000319004"/>
    </source>
</evidence>
<dbReference type="InterPro" id="IPR002575">
    <property type="entry name" value="Aminoglycoside_PTrfase"/>
</dbReference>
<dbReference type="Gene3D" id="3.90.1200.10">
    <property type="match status" value="1"/>
</dbReference>
<dbReference type="OrthoDB" id="60975at2"/>
<sequence>MLLSPSTLPAYLHSRGHLEEHDGFEAVDVISPTVGRNRNFLVRNKDGSGLFVKQIRSLDPTLIADQEIEASILDSFHRHYGWSSQRECVPRLVDFDRSCHVLILEYIDGITLLDWSATLPIETRAQRWLAWSATLGKTVAQFHNGGRDPANDEQRRSLRASLPVAIRLQAPEGYAAQAGSAFAAIIRMVQQDTPLFKELQRNQSLWCDTSIIHGDLKWDNVMVKPDSESRVTIVDWELAASGDPAWDIAGVLQSYIADSIQRSLAPASDHAIDRREAADCFFESYSQHSRVPCDTGFVDRVNRFCASRLIQTALEHDFHSSTPGVFSIRLIETSRKMLCQPSARPVLHRSTARSQSHDEVAPDSLRDQLLTIAKRLEIISDSTFVFSGKVHHVDQACDLKFNGSPATPREKLIDALTLVVYFSAYCRDPDEAPYVVPADLVPDPWFVERLSRANQTRGALEPGWSPVRSGLHGWTMQRLDVMRINREDRTCLPYYYFALSETLPNDREDADHVRFYFHCDQHSVFDVMKALTLCLNRSCVPFCIKCMNHSRLFGRRDALVLFVEKRDVDLVMRCVEDLVDRSAVRLSPGIPLFTKAIRPGIGIAEDPGDGQSFGQKVSRLLAEALLLANQTNDLHGPKVLDHIEKHFRRAGIDLDHAHLRPGSAEWFHPGGLFGLSLL</sequence>
<organism evidence="2 3">
    <name type="scientific">Stieleria neptunia</name>
    <dbReference type="NCBI Taxonomy" id="2527979"/>
    <lineage>
        <taxon>Bacteria</taxon>
        <taxon>Pseudomonadati</taxon>
        <taxon>Planctomycetota</taxon>
        <taxon>Planctomycetia</taxon>
        <taxon>Pirellulales</taxon>
        <taxon>Pirellulaceae</taxon>
        <taxon>Stieleria</taxon>
    </lineage>
</organism>
<evidence type="ECO:0000313" key="2">
    <source>
        <dbReference type="EMBL" id="QDV41382.1"/>
    </source>
</evidence>
<keyword evidence="3" id="KW-1185">Reference proteome</keyword>
<dbReference type="Pfam" id="PF17914">
    <property type="entry name" value="HopA1"/>
    <property type="match status" value="1"/>
</dbReference>